<gene>
    <name evidence="2" type="ORF">NE237_008158</name>
</gene>
<feature type="compositionally biased region" description="Basic residues" evidence="1">
    <location>
        <begin position="107"/>
        <end position="116"/>
    </location>
</feature>
<accession>A0A9Q0QX56</accession>
<dbReference type="Proteomes" id="UP001141806">
    <property type="component" value="Unassembled WGS sequence"/>
</dbReference>
<dbReference type="AlphaFoldDB" id="A0A9Q0QX56"/>
<protein>
    <submittedName>
        <fullName evidence="2">Uncharacterized protein</fullName>
    </submittedName>
</protein>
<proteinExistence type="predicted"/>
<organism evidence="2 3">
    <name type="scientific">Protea cynaroides</name>
    <dbReference type="NCBI Taxonomy" id="273540"/>
    <lineage>
        <taxon>Eukaryota</taxon>
        <taxon>Viridiplantae</taxon>
        <taxon>Streptophyta</taxon>
        <taxon>Embryophyta</taxon>
        <taxon>Tracheophyta</taxon>
        <taxon>Spermatophyta</taxon>
        <taxon>Magnoliopsida</taxon>
        <taxon>Proteales</taxon>
        <taxon>Proteaceae</taxon>
        <taxon>Protea</taxon>
    </lineage>
</organism>
<evidence type="ECO:0000313" key="3">
    <source>
        <dbReference type="Proteomes" id="UP001141806"/>
    </source>
</evidence>
<comment type="caution">
    <text evidence="2">The sequence shown here is derived from an EMBL/GenBank/DDBJ whole genome shotgun (WGS) entry which is preliminary data.</text>
</comment>
<reference evidence="2" key="1">
    <citation type="journal article" date="2023" name="Plant J.">
        <title>The genome of the king protea, Protea cynaroides.</title>
        <authorList>
            <person name="Chang J."/>
            <person name="Duong T.A."/>
            <person name="Schoeman C."/>
            <person name="Ma X."/>
            <person name="Roodt D."/>
            <person name="Barker N."/>
            <person name="Li Z."/>
            <person name="Van de Peer Y."/>
            <person name="Mizrachi E."/>
        </authorList>
    </citation>
    <scope>NUCLEOTIDE SEQUENCE</scope>
    <source>
        <tissue evidence="2">Young leaves</tissue>
    </source>
</reference>
<evidence type="ECO:0000256" key="1">
    <source>
        <dbReference type="SAM" id="MobiDB-lite"/>
    </source>
</evidence>
<sequence>MFWDCSSTENVNPLVREGGVNKKKWIMTQYRSETESSTKSVKYFAVGDMSSSIRRERVPKPSSSELTFGNRFEEEDTGESPLEEAPLASDSSDAAKKRNQPAISSGKRNRKKKRGKPTNPMLDSVSTSKIESTVYSKAALLQLRVEYQFPLCEHHGPMNQHVL</sequence>
<feature type="compositionally biased region" description="Acidic residues" evidence="1">
    <location>
        <begin position="73"/>
        <end position="82"/>
    </location>
</feature>
<evidence type="ECO:0000313" key="2">
    <source>
        <dbReference type="EMBL" id="KAJ4974984.1"/>
    </source>
</evidence>
<name>A0A9Q0QX56_9MAGN</name>
<feature type="region of interest" description="Disordered" evidence="1">
    <location>
        <begin position="49"/>
        <end position="126"/>
    </location>
</feature>
<keyword evidence="3" id="KW-1185">Reference proteome</keyword>
<dbReference type="EMBL" id="JAMYWD010000004">
    <property type="protein sequence ID" value="KAJ4974984.1"/>
    <property type="molecule type" value="Genomic_DNA"/>
</dbReference>